<evidence type="ECO:0000313" key="2">
    <source>
        <dbReference type="Proteomes" id="UP000201838"/>
    </source>
</evidence>
<dbReference type="GO" id="GO:0032298">
    <property type="term" value="P:positive regulation of DNA-templated DNA replication initiation"/>
    <property type="evidence" value="ECO:0007669"/>
    <property type="project" value="TreeGrafter"/>
</dbReference>
<dbReference type="GO" id="GO:0003677">
    <property type="term" value="F:DNA binding"/>
    <property type="evidence" value="ECO:0007669"/>
    <property type="project" value="InterPro"/>
</dbReference>
<gene>
    <name evidence="1" type="ORF">BOA8489_00120</name>
</gene>
<dbReference type="Proteomes" id="UP000201838">
    <property type="component" value="Unassembled WGS sequence"/>
</dbReference>
<proteinExistence type="predicted"/>
<dbReference type="NCBIfam" id="NF004347">
    <property type="entry name" value="PRK05728.1-4"/>
    <property type="match status" value="1"/>
</dbReference>
<dbReference type="PANTHER" id="PTHR38767">
    <property type="entry name" value="DNA POLYMERASE III SUBUNIT CHI"/>
    <property type="match status" value="1"/>
</dbReference>
<dbReference type="PANTHER" id="PTHR38767:SF1">
    <property type="entry name" value="DNA POLYMERASE III SUBUNIT CHI"/>
    <property type="match status" value="1"/>
</dbReference>
<dbReference type="EMBL" id="FXXQ01000001">
    <property type="protein sequence ID" value="SMX22033.1"/>
    <property type="molecule type" value="Genomic_DNA"/>
</dbReference>
<sequence>MGSVYFYHLTENPLEATLPMLLQKSLAAGWRVAVRSGDVDLIRRLDASLWLGEGFLPHGIAGGPHDADQPVLLTKDEAKNAPHCLMAVGQASIDVEEAKASERVCILFDGADPQAVDHARGLWRVMTDAGLAAQYWADEGGRWQKKAENA</sequence>
<protein>
    <submittedName>
        <fullName evidence="1">DNA polymerase III subunit chi</fullName>
    </submittedName>
</protein>
<dbReference type="GO" id="GO:0006260">
    <property type="term" value="P:DNA replication"/>
    <property type="evidence" value="ECO:0007669"/>
    <property type="project" value="InterPro"/>
</dbReference>
<dbReference type="InterPro" id="IPR007459">
    <property type="entry name" value="DNA_pol3_chi"/>
</dbReference>
<dbReference type="Gene3D" id="3.40.50.10110">
    <property type="entry name" value="DNA polymerase III subunit chi"/>
    <property type="match status" value="1"/>
</dbReference>
<keyword evidence="2" id="KW-1185">Reference proteome</keyword>
<dbReference type="InterPro" id="IPR036768">
    <property type="entry name" value="PolIII_chi_sf"/>
</dbReference>
<dbReference type="Pfam" id="PF04364">
    <property type="entry name" value="DNA_pol3_chi"/>
    <property type="match status" value="1"/>
</dbReference>
<dbReference type="AlphaFoldDB" id="A0A238IVK1"/>
<evidence type="ECO:0000313" key="1">
    <source>
        <dbReference type="EMBL" id="SMX22033.1"/>
    </source>
</evidence>
<dbReference type="GO" id="GO:0003887">
    <property type="term" value="F:DNA-directed DNA polymerase activity"/>
    <property type="evidence" value="ECO:0007669"/>
    <property type="project" value="InterPro"/>
</dbReference>
<name>A0A238IVK1_9RHOB</name>
<dbReference type="SUPFAM" id="SSF102400">
    <property type="entry name" value="DNA polymerase III chi subunit"/>
    <property type="match status" value="1"/>
</dbReference>
<accession>A0A238IVK1</accession>
<dbReference type="RefSeq" id="WP_093972045.1">
    <property type="nucleotide sequence ID" value="NZ_FXXQ01000001.1"/>
</dbReference>
<dbReference type="OrthoDB" id="9795973at2"/>
<organism evidence="1 2">
    <name type="scientific">Boseongicola aestuarii</name>
    <dbReference type="NCBI Taxonomy" id="1470561"/>
    <lineage>
        <taxon>Bacteria</taxon>
        <taxon>Pseudomonadati</taxon>
        <taxon>Pseudomonadota</taxon>
        <taxon>Alphaproteobacteria</taxon>
        <taxon>Rhodobacterales</taxon>
        <taxon>Paracoccaceae</taxon>
        <taxon>Boseongicola</taxon>
    </lineage>
</organism>
<reference evidence="1 2" key="1">
    <citation type="submission" date="2017-05" db="EMBL/GenBank/DDBJ databases">
        <authorList>
            <person name="Song R."/>
            <person name="Chenine A.L."/>
            <person name="Ruprecht R.M."/>
        </authorList>
    </citation>
    <scope>NUCLEOTIDE SEQUENCE [LARGE SCALE GENOMIC DNA]</scope>
    <source>
        <strain evidence="1 2">CECT 8489</strain>
    </source>
</reference>